<evidence type="ECO:0000256" key="2">
    <source>
        <dbReference type="SAM" id="SignalP"/>
    </source>
</evidence>
<feature type="compositionally biased region" description="Polar residues" evidence="1">
    <location>
        <begin position="112"/>
        <end position="121"/>
    </location>
</feature>
<keyword evidence="2" id="KW-0732">Signal</keyword>
<organism evidence="3 4">
    <name type="scientific">Novosphingobium mangrovi</name>
    <name type="common">ex Huang et al. 2023</name>
    <dbReference type="NCBI Taxonomy" id="2976432"/>
    <lineage>
        <taxon>Bacteria</taxon>
        <taxon>Pseudomonadati</taxon>
        <taxon>Pseudomonadota</taxon>
        <taxon>Alphaproteobacteria</taxon>
        <taxon>Sphingomonadales</taxon>
        <taxon>Sphingomonadaceae</taxon>
        <taxon>Novosphingobium</taxon>
    </lineage>
</organism>
<evidence type="ECO:0000256" key="1">
    <source>
        <dbReference type="SAM" id="MobiDB-lite"/>
    </source>
</evidence>
<name>A0ABT2I9D1_9SPHN</name>
<dbReference type="Proteomes" id="UP001165583">
    <property type="component" value="Unassembled WGS sequence"/>
</dbReference>
<gene>
    <name evidence="3" type="ORF">NZK81_16615</name>
</gene>
<dbReference type="EMBL" id="JANZXA010000012">
    <property type="protein sequence ID" value="MCT2401173.1"/>
    <property type="molecule type" value="Genomic_DNA"/>
</dbReference>
<feature type="chain" id="PRO_5047097224" description="Lipoprotein" evidence="2">
    <location>
        <begin position="17"/>
        <end position="132"/>
    </location>
</feature>
<keyword evidence="4" id="KW-1185">Reference proteome</keyword>
<evidence type="ECO:0000313" key="3">
    <source>
        <dbReference type="EMBL" id="MCT2401173.1"/>
    </source>
</evidence>
<protein>
    <recommendedName>
        <fullName evidence="5">Lipoprotein</fullName>
    </recommendedName>
</protein>
<feature type="signal peptide" evidence="2">
    <location>
        <begin position="1"/>
        <end position="16"/>
    </location>
</feature>
<accession>A0ABT2I9D1</accession>
<dbReference type="RefSeq" id="WP_260047194.1">
    <property type="nucleotide sequence ID" value="NZ_JANZXA010000012.1"/>
</dbReference>
<evidence type="ECO:0008006" key="5">
    <source>
        <dbReference type="Google" id="ProtNLM"/>
    </source>
</evidence>
<feature type="compositionally biased region" description="Polar residues" evidence="1">
    <location>
        <begin position="68"/>
        <end position="78"/>
    </location>
</feature>
<feature type="region of interest" description="Disordered" evidence="1">
    <location>
        <begin position="59"/>
        <end position="132"/>
    </location>
</feature>
<sequence>MTILNGALRMLPAALAACGLAACSSSTGIGFNGGVPPIGSAPVGGNGCSPSKGAVGGIGIAGKLPRASSGTLATTSGGKPSRADSKPARADHKPERASSKPERAGTKPARQKTGTSPQSGAAGSYLSAPSGC</sequence>
<reference evidence="3" key="1">
    <citation type="submission" date="2022-09" db="EMBL/GenBank/DDBJ databases">
        <title>Novosphingobium sp. Nov., a polycyclic aromatic hydrocarbon-degrading bacterium isolated form mangrove sediments in HongKong.</title>
        <authorList>
            <person name="Hu Z."/>
        </authorList>
    </citation>
    <scope>NUCLEOTIDE SEQUENCE</scope>
    <source>
        <strain evidence="3">HK4-1</strain>
    </source>
</reference>
<comment type="caution">
    <text evidence="3">The sequence shown here is derived from an EMBL/GenBank/DDBJ whole genome shotgun (WGS) entry which is preliminary data.</text>
</comment>
<feature type="compositionally biased region" description="Basic and acidic residues" evidence="1">
    <location>
        <begin position="81"/>
        <end position="105"/>
    </location>
</feature>
<proteinExistence type="predicted"/>
<evidence type="ECO:0000313" key="4">
    <source>
        <dbReference type="Proteomes" id="UP001165583"/>
    </source>
</evidence>